<dbReference type="EMBL" id="AUZM01000003">
    <property type="protein sequence ID" value="ERT09424.1"/>
    <property type="molecule type" value="Genomic_DNA"/>
</dbReference>
<keyword evidence="2" id="KW-1185">Reference proteome</keyword>
<dbReference type="InterPro" id="IPR018727">
    <property type="entry name" value="DUF2267"/>
</dbReference>
<dbReference type="AlphaFoldDB" id="U7QN96"/>
<sequence length="154" mass="17462">METPQISQTNAAFLEKVKNQAGLNDLYEARDLSEIVFRTMRDLMPTESSDRVASELHEEAQPTDDKTLKSEISALWKDTNPIVAWLSRVRPPLKFDDNTFIFRIEQEGGSPKGMSGETIIEAVFAATKNELSQSRIQEISEFMPGKVKEIWQKA</sequence>
<evidence type="ECO:0000313" key="2">
    <source>
        <dbReference type="Proteomes" id="UP000017127"/>
    </source>
</evidence>
<protein>
    <recommendedName>
        <fullName evidence="3">DUF2267 domain-containing protein</fullName>
    </recommendedName>
</protein>
<dbReference type="OrthoDB" id="483793at2"/>
<dbReference type="InterPro" id="IPR038282">
    <property type="entry name" value="DUF2267_sf"/>
</dbReference>
<organism evidence="1 2">
    <name type="scientific">Lyngbya aestuarii BL J</name>
    <dbReference type="NCBI Taxonomy" id="1348334"/>
    <lineage>
        <taxon>Bacteria</taxon>
        <taxon>Bacillati</taxon>
        <taxon>Cyanobacteriota</taxon>
        <taxon>Cyanophyceae</taxon>
        <taxon>Oscillatoriophycideae</taxon>
        <taxon>Oscillatoriales</taxon>
        <taxon>Microcoleaceae</taxon>
        <taxon>Lyngbya</taxon>
    </lineage>
</organism>
<proteinExistence type="predicted"/>
<name>U7QN96_9CYAN</name>
<evidence type="ECO:0000313" key="1">
    <source>
        <dbReference type="EMBL" id="ERT09424.1"/>
    </source>
</evidence>
<dbReference type="Proteomes" id="UP000017127">
    <property type="component" value="Unassembled WGS sequence"/>
</dbReference>
<dbReference type="RefSeq" id="WP_023064304.1">
    <property type="nucleotide sequence ID" value="NZ_AUZM01000003.1"/>
</dbReference>
<evidence type="ECO:0008006" key="3">
    <source>
        <dbReference type="Google" id="ProtNLM"/>
    </source>
</evidence>
<accession>U7QN96</accession>
<dbReference type="Pfam" id="PF10025">
    <property type="entry name" value="DUF2267"/>
    <property type="match status" value="1"/>
</dbReference>
<reference evidence="1 2" key="1">
    <citation type="journal article" date="2013" name="Front. Microbiol.">
        <title>Comparative genomic analyses of the cyanobacterium, Lyngbya aestuarii BL J, a powerful hydrogen producer.</title>
        <authorList>
            <person name="Kothari A."/>
            <person name="Vaughn M."/>
            <person name="Garcia-Pichel F."/>
        </authorList>
    </citation>
    <scope>NUCLEOTIDE SEQUENCE [LARGE SCALE GENOMIC DNA]</scope>
    <source>
        <strain evidence="1 2">BL J</strain>
    </source>
</reference>
<dbReference type="Gene3D" id="1.10.490.110">
    <property type="entry name" value="Uncharacterized conserved protein DUF2267"/>
    <property type="match status" value="1"/>
</dbReference>
<gene>
    <name evidence="1" type="ORF">M595_0469</name>
</gene>
<dbReference type="PATRIC" id="fig|1348334.3.peg.464"/>
<comment type="caution">
    <text evidence="1">The sequence shown here is derived from an EMBL/GenBank/DDBJ whole genome shotgun (WGS) entry which is preliminary data.</text>
</comment>